<evidence type="ECO:0000259" key="3">
    <source>
        <dbReference type="Pfam" id="PF22966"/>
    </source>
</evidence>
<dbReference type="GO" id="GO:0032039">
    <property type="term" value="C:integrator complex"/>
    <property type="evidence" value="ECO:0007669"/>
    <property type="project" value="InterPro"/>
</dbReference>
<dbReference type="AlphaFoldDB" id="A0A8J4RK40"/>
<organism evidence="5 6">
    <name type="scientific">Castanea mollissima</name>
    <name type="common">Chinese chestnut</name>
    <dbReference type="NCBI Taxonomy" id="60419"/>
    <lineage>
        <taxon>Eukaryota</taxon>
        <taxon>Viridiplantae</taxon>
        <taxon>Streptophyta</taxon>
        <taxon>Embryophyta</taxon>
        <taxon>Tracheophyta</taxon>
        <taxon>Spermatophyta</taxon>
        <taxon>Magnoliopsida</taxon>
        <taxon>eudicotyledons</taxon>
        <taxon>Gunneridae</taxon>
        <taxon>Pentapetalae</taxon>
        <taxon>rosids</taxon>
        <taxon>fabids</taxon>
        <taxon>Fagales</taxon>
        <taxon>Fagaceae</taxon>
        <taxon>Castanea</taxon>
    </lineage>
</organism>
<dbReference type="Gene3D" id="1.25.10.10">
    <property type="entry name" value="Leucine-rich Repeat Variant"/>
    <property type="match status" value="1"/>
</dbReference>
<keyword evidence="2" id="KW-0472">Membrane</keyword>
<gene>
    <name evidence="5" type="ORF">CMV_009786</name>
</gene>
<dbReference type="PANTHER" id="PTHR13322:SF2">
    <property type="entry name" value="INTEGRATOR COMPLEX SUBUNIT 7"/>
    <property type="match status" value="1"/>
</dbReference>
<sequence>MLPPPTGNLVFVCLSFLPYQYQCCIAFIFMSIRIEKALRSKKPGQPVEAILQIGPRLEHWSREPEPSMAVYDMFGLVPGEDRLFANTILLRLADAFRLGDKHTKLAIVKIFLSKNRHHDKKNKSKRNKGIFPKARVHNHLELLARVKDVFDTGEVESRALALTLFGCWADFAKDSAQIRYAILSSLVSSHVLEVKASLFAAGCFSELSDDFACTVLEMLVNMLTLSETSPAVRLAGARVLAKIGCSYSVTNRAYKTGLNLVLESTEEEFLVALLVSLSKLSFKSTILISEQVDLLSSFLRGEKTLHMKATVLRCLRFLLIKGPCHFPVSADLAKALFSTLNDPELPTNMQCESLRILHKILPYMSPQLPCLDTPEFTKLLTIAEDSSQSPITLNSFFLIHVVADISRKLGGNMEMESGIFGSSLPSRVISLVIDQMTLLVKPVVDLCQIDSKVFQRVCSLLNVLLLLVGEHPDQGALVLDKICLFIEYVANLHDHVMATGHSNRLGPELVDLKREKSIVIRSKLVLAVCRFVVACLETLNEAGTATTIVFEKVKLLVERVCQCSLFGSYIHTIFSLLFHRKIIWGFWVNESKETCDLNRNSVNYHMIEKEVLILECANKMLKERYNWPAYRAGMYAGCQGAWFTATFIFQQLITKVQSDICYSWLKSIIQLAHSERKIQLLLLPKQGSTLVEWLEKNKFPVSDDIGEISRDTTGRSNEPNYSEELLGAYRGICSAGETLERAVSSGQEFCFQRWFLYLRAKLLRTLVDLLRIHATIQFSLDRISNNGDVEFLKSFAEFVQISLQFRKLAKEFDLIATSSLGIDSQSSIVISSLALSCSLLAFSTGFILFVPNLAAYETVTSCGVENSEYCSRAMLIQNLVGRLWHIDHETSRNLCQILRVSAQLKNCLHASGQLKNCFDLQSRNKLLKVSCEEKDILTLCSYAVSGVVGLQEANREHNEDMLPEVIKDGLQLLLNIIMKWIQISFRTPKYLFKVRPCIGSKLFAHNSDTKSSDNISILPGFHLSLNLCLQLNNLPPDLPARLTKLYCILYCRVSFQEHRPSEEDKEQMQWGCRAWENDDIVEINEMLFCYVTNLHTKRINNSKRRKYDNNEDGVVYAFVHFEPNESGQGFASCLLDISSFPVGSYRIKWHSCCIDDEGSYWSLLPLNAGPVVTVGR</sequence>
<dbReference type="InterPro" id="IPR011989">
    <property type="entry name" value="ARM-like"/>
</dbReference>
<evidence type="ECO:0000313" key="6">
    <source>
        <dbReference type="Proteomes" id="UP000737018"/>
    </source>
</evidence>
<evidence type="ECO:0000256" key="2">
    <source>
        <dbReference type="SAM" id="Phobius"/>
    </source>
</evidence>
<evidence type="ECO:0000259" key="4">
    <source>
        <dbReference type="Pfam" id="PF24436"/>
    </source>
</evidence>
<protein>
    <recommendedName>
        <fullName evidence="7">ARM repeat superfamily protein</fullName>
    </recommendedName>
</protein>
<dbReference type="EMBL" id="JRKL02001096">
    <property type="protein sequence ID" value="KAF3966076.1"/>
    <property type="molecule type" value="Genomic_DNA"/>
</dbReference>
<comment type="similarity">
    <text evidence="1">Belongs to the Integrator subunit 7 family.</text>
</comment>
<dbReference type="Proteomes" id="UP000737018">
    <property type="component" value="Unassembled WGS sequence"/>
</dbReference>
<keyword evidence="2" id="KW-0812">Transmembrane</keyword>
<dbReference type="InterPro" id="IPR016024">
    <property type="entry name" value="ARM-type_fold"/>
</dbReference>
<evidence type="ECO:0000256" key="1">
    <source>
        <dbReference type="ARBA" id="ARBA00008565"/>
    </source>
</evidence>
<dbReference type="Pfam" id="PF24436">
    <property type="entry name" value="INTS7_N"/>
    <property type="match status" value="1"/>
</dbReference>
<name>A0A8J4RK40_9ROSI</name>
<dbReference type="Pfam" id="PF22966">
    <property type="entry name" value="INTS7_C_plants"/>
    <property type="match status" value="1"/>
</dbReference>
<comment type="caution">
    <text evidence="5">The sequence shown here is derived from an EMBL/GenBank/DDBJ whole genome shotgun (WGS) entry which is preliminary data.</text>
</comment>
<evidence type="ECO:0000313" key="5">
    <source>
        <dbReference type="EMBL" id="KAF3966076.1"/>
    </source>
</evidence>
<dbReference type="InterPro" id="IPR056516">
    <property type="entry name" value="INTS7_N"/>
</dbReference>
<keyword evidence="2" id="KW-1133">Transmembrane helix</keyword>
<dbReference type="SUPFAM" id="SSF48371">
    <property type="entry name" value="ARM repeat"/>
    <property type="match status" value="1"/>
</dbReference>
<proteinExistence type="inferred from homology"/>
<dbReference type="OrthoDB" id="1921953at2759"/>
<dbReference type="InterPro" id="IPR033060">
    <property type="entry name" value="INTS7"/>
</dbReference>
<feature type="domain" description="Integrator complex subunit 7-like C-terminal" evidence="3">
    <location>
        <begin position="999"/>
        <end position="1174"/>
    </location>
</feature>
<dbReference type="GO" id="GO:0034472">
    <property type="term" value="P:snRNA 3'-end processing"/>
    <property type="evidence" value="ECO:0007669"/>
    <property type="project" value="TreeGrafter"/>
</dbReference>
<reference evidence="5" key="1">
    <citation type="submission" date="2020-03" db="EMBL/GenBank/DDBJ databases">
        <title>Castanea mollissima Vanexum genome sequencing.</title>
        <authorList>
            <person name="Staton M."/>
        </authorList>
    </citation>
    <scope>NUCLEOTIDE SEQUENCE</scope>
    <source>
        <tissue evidence="5">Leaf</tissue>
    </source>
</reference>
<dbReference type="InterPro" id="IPR055195">
    <property type="entry name" value="INTS7_C_plant"/>
</dbReference>
<dbReference type="PANTHER" id="PTHR13322">
    <property type="entry name" value="C1ORF73 PROTEIN"/>
    <property type="match status" value="1"/>
</dbReference>
<feature type="domain" description="Integrator complex subunit 7 N-terminal" evidence="4">
    <location>
        <begin position="84"/>
        <end position="537"/>
    </location>
</feature>
<evidence type="ECO:0008006" key="7">
    <source>
        <dbReference type="Google" id="ProtNLM"/>
    </source>
</evidence>
<feature type="transmembrane region" description="Helical" evidence="2">
    <location>
        <begin position="6"/>
        <end position="32"/>
    </location>
</feature>
<keyword evidence="6" id="KW-1185">Reference proteome</keyword>
<accession>A0A8J4RK40</accession>